<feature type="non-terminal residue" evidence="1">
    <location>
        <position position="1"/>
    </location>
</feature>
<accession>A0A381R677</accession>
<evidence type="ECO:0000313" key="1">
    <source>
        <dbReference type="EMBL" id="SUZ86279.1"/>
    </source>
</evidence>
<sequence length="68" mass="7653">VSTLNAYRLIATVRGGATNSPVAATRYTSLEDAREASKQLMHDNNRVIRVMIVADQESSRFVEWIERS</sequence>
<dbReference type="EMBL" id="UINC01001673">
    <property type="protein sequence ID" value="SUZ86279.1"/>
    <property type="molecule type" value="Genomic_DNA"/>
</dbReference>
<reference evidence="1" key="1">
    <citation type="submission" date="2018-05" db="EMBL/GenBank/DDBJ databases">
        <authorList>
            <person name="Lanie J.A."/>
            <person name="Ng W.-L."/>
            <person name="Kazmierczak K.M."/>
            <person name="Andrzejewski T.M."/>
            <person name="Davidsen T.M."/>
            <person name="Wayne K.J."/>
            <person name="Tettelin H."/>
            <person name="Glass J.I."/>
            <person name="Rusch D."/>
            <person name="Podicherti R."/>
            <person name="Tsui H.-C.T."/>
            <person name="Winkler M.E."/>
        </authorList>
    </citation>
    <scope>NUCLEOTIDE SEQUENCE</scope>
</reference>
<gene>
    <name evidence="1" type="ORF">METZ01_LOCUS39133</name>
</gene>
<dbReference type="AlphaFoldDB" id="A0A381R677"/>
<organism evidence="1">
    <name type="scientific">marine metagenome</name>
    <dbReference type="NCBI Taxonomy" id="408172"/>
    <lineage>
        <taxon>unclassified sequences</taxon>
        <taxon>metagenomes</taxon>
        <taxon>ecological metagenomes</taxon>
    </lineage>
</organism>
<protein>
    <submittedName>
        <fullName evidence="1">Uncharacterized protein</fullName>
    </submittedName>
</protein>
<proteinExistence type="predicted"/>
<name>A0A381R677_9ZZZZ</name>